<dbReference type="EMBL" id="JAKILB010000007">
    <property type="protein sequence ID" value="MCL1139342.1"/>
    <property type="molecule type" value="Genomic_DNA"/>
</dbReference>
<dbReference type="AlphaFoldDB" id="A0A9X1ZG87"/>
<organism evidence="2 3">
    <name type="scientific">Shewanella pneumatophori</name>
    <dbReference type="NCBI Taxonomy" id="314092"/>
    <lineage>
        <taxon>Bacteria</taxon>
        <taxon>Pseudomonadati</taxon>
        <taxon>Pseudomonadota</taxon>
        <taxon>Gammaproteobacteria</taxon>
        <taxon>Alteromonadales</taxon>
        <taxon>Shewanellaceae</taxon>
        <taxon>Shewanella</taxon>
    </lineage>
</organism>
<feature type="chain" id="PRO_5040816969" evidence="1">
    <location>
        <begin position="24"/>
        <end position="230"/>
    </location>
</feature>
<dbReference type="NCBIfam" id="TIGR02001">
    <property type="entry name" value="gcw_chp"/>
    <property type="match status" value="1"/>
</dbReference>
<dbReference type="RefSeq" id="WP_248950504.1">
    <property type="nucleotide sequence ID" value="NZ_JAKILB010000007.1"/>
</dbReference>
<keyword evidence="3" id="KW-1185">Reference proteome</keyword>
<evidence type="ECO:0000256" key="1">
    <source>
        <dbReference type="SAM" id="SignalP"/>
    </source>
</evidence>
<name>A0A9X1ZG87_9GAMM</name>
<protein>
    <submittedName>
        <fullName evidence="2">TorF family putative porin</fullName>
    </submittedName>
</protein>
<evidence type="ECO:0000313" key="3">
    <source>
        <dbReference type="Proteomes" id="UP001139293"/>
    </source>
</evidence>
<sequence length="230" mass="24918">MNKLLINTGAVLLSSLIATSADAAVEANIGATSNYLWRGVTQTDDAVAVQGGIDYSHESGFYAGTWASNVDFGDDTSYEVDFYAGFTGNFTDDFGYDINYLYYAYPDADGSIDFSEVTAALSWKWLSVSYSHVVHAGDDVASEPLDNSDMGYAQANFSYPLSDTLSIGAHYGYSTGDVTTAWYNTDSYSDYSLALSKDTDLGTVSFTVSDTDLKNDDAKFLLGYSYSFTL</sequence>
<dbReference type="Pfam" id="PF09694">
    <property type="entry name" value="Gcw_chp"/>
    <property type="match status" value="1"/>
</dbReference>
<evidence type="ECO:0000313" key="2">
    <source>
        <dbReference type="EMBL" id="MCL1139342.1"/>
    </source>
</evidence>
<dbReference type="Proteomes" id="UP001139293">
    <property type="component" value="Unassembled WGS sequence"/>
</dbReference>
<dbReference type="InterPro" id="IPR010239">
    <property type="entry name" value="CHP02001"/>
</dbReference>
<keyword evidence="1" id="KW-0732">Signal</keyword>
<comment type="caution">
    <text evidence="2">The sequence shown here is derived from an EMBL/GenBank/DDBJ whole genome shotgun (WGS) entry which is preliminary data.</text>
</comment>
<feature type="signal peptide" evidence="1">
    <location>
        <begin position="1"/>
        <end position="23"/>
    </location>
</feature>
<reference evidence="2" key="1">
    <citation type="submission" date="2022-01" db="EMBL/GenBank/DDBJ databases">
        <title>Whole genome-based taxonomy of the Shewanellaceae.</title>
        <authorList>
            <person name="Martin-Rodriguez A.J."/>
        </authorList>
    </citation>
    <scope>NUCLEOTIDE SEQUENCE</scope>
    <source>
        <strain evidence="2">KCTC 23973</strain>
    </source>
</reference>
<proteinExistence type="predicted"/>
<accession>A0A9X1ZG87</accession>
<gene>
    <name evidence="2" type="ORF">L2740_12400</name>
</gene>